<dbReference type="RefSeq" id="WP_075629788.1">
    <property type="nucleotide sequence ID" value="NZ_FOAM01000007.1"/>
</dbReference>
<dbReference type="InterPro" id="IPR029058">
    <property type="entry name" value="AB_hydrolase_fold"/>
</dbReference>
<sequence>MDGDPFHIRSHVENFDDIVGDIVRRSAAARRDIPMIGDIRYGEGPGETLDLFFPQGPRRNLPVHLFIHGGYWRMFSKRDYSYIAQAITAAGAIAVIIDYALMPTVRLEVLVDQTRQAARWVTDTIASHGGDPHRLSVSGHSAGAHLASFLLHEDRPHPGAKTAFLLGGLYDLKPLQSSFLAAEIGLTDEEVRRFTPLMQAYDPACEVILAIGADETPPFHDQARQFAKLLQSQTVKVRSLSFTGQNHMSSVQGLGIPGTEIGQSLMMVLKQIEPD</sequence>
<comment type="caution">
    <text evidence="4">The sequence shown here is derived from an EMBL/GenBank/DDBJ whole genome shotgun (WGS) entry which is preliminary data.</text>
</comment>
<dbReference type="InterPro" id="IPR013094">
    <property type="entry name" value="AB_hydrolase_3"/>
</dbReference>
<feature type="transmembrane region" description="Helical" evidence="2">
    <location>
        <begin position="82"/>
        <end position="102"/>
    </location>
</feature>
<evidence type="ECO:0000313" key="5">
    <source>
        <dbReference type="Proteomes" id="UP000186364"/>
    </source>
</evidence>
<dbReference type="AlphaFoldDB" id="A0A1Q9AR16"/>
<dbReference type="Gene3D" id="3.40.50.1820">
    <property type="entry name" value="alpha/beta hydrolase"/>
    <property type="match status" value="1"/>
</dbReference>
<keyword evidence="2" id="KW-0812">Transmembrane</keyword>
<keyword evidence="2" id="KW-1133">Transmembrane helix</keyword>
<keyword evidence="2" id="KW-0472">Membrane</keyword>
<name>A0A1Q9AR16_9HYPH</name>
<evidence type="ECO:0000313" key="4">
    <source>
        <dbReference type="EMBL" id="OLP57883.1"/>
    </source>
</evidence>
<organism evidence="4 5">
    <name type="scientific">Xaviernesmea oryzae</name>
    <dbReference type="NCBI Taxonomy" id="464029"/>
    <lineage>
        <taxon>Bacteria</taxon>
        <taxon>Pseudomonadati</taxon>
        <taxon>Pseudomonadota</taxon>
        <taxon>Alphaproteobacteria</taxon>
        <taxon>Hyphomicrobiales</taxon>
        <taxon>Rhizobiaceae</taxon>
        <taxon>Rhizobium/Agrobacterium group</taxon>
        <taxon>Xaviernesmea</taxon>
    </lineage>
</organism>
<gene>
    <name evidence="4" type="ORF">BJF93_13650</name>
</gene>
<reference evidence="4 5" key="1">
    <citation type="submission" date="2016-09" db="EMBL/GenBank/DDBJ databases">
        <title>Rhizobium sp. nov., a novel species isolated from the rice rhizosphere.</title>
        <authorList>
            <person name="Zhao J."/>
            <person name="Zhang X."/>
        </authorList>
    </citation>
    <scope>NUCLEOTIDE SEQUENCE [LARGE SCALE GENOMIC DNA]</scope>
    <source>
        <strain evidence="4 5">1.7048</strain>
    </source>
</reference>
<keyword evidence="1" id="KW-0378">Hydrolase</keyword>
<dbReference type="PANTHER" id="PTHR48081:SF33">
    <property type="entry name" value="KYNURENINE FORMAMIDASE"/>
    <property type="match status" value="1"/>
</dbReference>
<evidence type="ECO:0000259" key="3">
    <source>
        <dbReference type="Pfam" id="PF07859"/>
    </source>
</evidence>
<protein>
    <submittedName>
        <fullName evidence="4">Esterase</fullName>
    </submittedName>
</protein>
<proteinExistence type="predicted"/>
<evidence type="ECO:0000256" key="1">
    <source>
        <dbReference type="ARBA" id="ARBA00022801"/>
    </source>
</evidence>
<dbReference type="OrthoDB" id="9771666at2"/>
<dbReference type="InterPro" id="IPR050300">
    <property type="entry name" value="GDXG_lipolytic_enzyme"/>
</dbReference>
<feature type="domain" description="Alpha/beta hydrolase fold-3" evidence="3">
    <location>
        <begin position="65"/>
        <end position="247"/>
    </location>
</feature>
<dbReference type="EMBL" id="MKIP01000059">
    <property type="protein sequence ID" value="OLP57883.1"/>
    <property type="molecule type" value="Genomic_DNA"/>
</dbReference>
<keyword evidence="5" id="KW-1185">Reference proteome</keyword>
<dbReference type="SUPFAM" id="SSF53474">
    <property type="entry name" value="alpha/beta-Hydrolases"/>
    <property type="match status" value="1"/>
</dbReference>
<dbReference type="GO" id="GO:0016787">
    <property type="term" value="F:hydrolase activity"/>
    <property type="evidence" value="ECO:0007669"/>
    <property type="project" value="UniProtKB-KW"/>
</dbReference>
<evidence type="ECO:0000256" key="2">
    <source>
        <dbReference type="SAM" id="Phobius"/>
    </source>
</evidence>
<dbReference type="PANTHER" id="PTHR48081">
    <property type="entry name" value="AB HYDROLASE SUPERFAMILY PROTEIN C4A8.06C"/>
    <property type="match status" value="1"/>
</dbReference>
<accession>A0A1Q9AR16</accession>
<dbReference type="Pfam" id="PF07859">
    <property type="entry name" value="Abhydrolase_3"/>
    <property type="match status" value="1"/>
</dbReference>
<dbReference type="Proteomes" id="UP000186364">
    <property type="component" value="Unassembled WGS sequence"/>
</dbReference>